<evidence type="ECO:0000313" key="7">
    <source>
        <dbReference type="Proteomes" id="UP000308652"/>
    </source>
</evidence>
<feature type="binding site" evidence="4">
    <location>
        <position position="117"/>
    </location>
    <ligand>
        <name>S-adenosyl-L-methionine</name>
        <dbReference type="ChEBI" id="CHEBI:59789"/>
    </ligand>
</feature>
<keyword evidence="3 4" id="KW-0949">S-adenosyl-L-methionine</keyword>
<keyword evidence="1 4" id="KW-0489">Methyltransferase</keyword>
<dbReference type="Pfam" id="PF11968">
    <property type="entry name" value="Bmt2"/>
    <property type="match status" value="1"/>
</dbReference>
<dbReference type="InterPro" id="IPR021867">
    <property type="entry name" value="Bmt2/SAMTOR"/>
</dbReference>
<protein>
    <recommendedName>
        <fullName evidence="4">25S rRNA adenine-N(1) methyltransferase</fullName>
        <ecNumber evidence="4">2.1.1.-</ecNumber>
    </recommendedName>
</protein>
<evidence type="ECO:0000256" key="2">
    <source>
        <dbReference type="ARBA" id="ARBA00022679"/>
    </source>
</evidence>
<evidence type="ECO:0000256" key="4">
    <source>
        <dbReference type="HAMAP-Rule" id="MF_03044"/>
    </source>
</evidence>
<organism evidence="6 7">
    <name type="scientific">Crucibulum laeve</name>
    <dbReference type="NCBI Taxonomy" id="68775"/>
    <lineage>
        <taxon>Eukaryota</taxon>
        <taxon>Fungi</taxon>
        <taxon>Dikarya</taxon>
        <taxon>Basidiomycota</taxon>
        <taxon>Agaricomycotina</taxon>
        <taxon>Agaricomycetes</taxon>
        <taxon>Agaricomycetidae</taxon>
        <taxon>Agaricales</taxon>
        <taxon>Agaricineae</taxon>
        <taxon>Nidulariaceae</taxon>
        <taxon>Crucibulum</taxon>
    </lineage>
</organism>
<dbReference type="EMBL" id="ML213592">
    <property type="protein sequence ID" value="TFK42781.1"/>
    <property type="molecule type" value="Genomic_DNA"/>
</dbReference>
<gene>
    <name evidence="6" type="ORF">BDQ12DRAFT_676795</name>
</gene>
<accession>A0A5C3MNM4</accession>
<keyword evidence="4" id="KW-0539">Nucleus</keyword>
<dbReference type="SUPFAM" id="SSF53335">
    <property type="entry name" value="S-adenosyl-L-methionine-dependent methyltransferases"/>
    <property type="match status" value="1"/>
</dbReference>
<proteinExistence type="inferred from homology"/>
<dbReference type="AlphaFoldDB" id="A0A5C3MNM4"/>
<dbReference type="OrthoDB" id="5954793at2759"/>
<evidence type="ECO:0000313" key="6">
    <source>
        <dbReference type="EMBL" id="TFK42781.1"/>
    </source>
</evidence>
<feature type="region of interest" description="Disordered" evidence="5">
    <location>
        <begin position="1"/>
        <end position="23"/>
    </location>
</feature>
<evidence type="ECO:0000256" key="1">
    <source>
        <dbReference type="ARBA" id="ARBA00022603"/>
    </source>
</evidence>
<comment type="subcellular location">
    <subcellularLocation>
        <location evidence="4">Nucleus</location>
        <location evidence="4">Nucleolus</location>
    </subcellularLocation>
</comment>
<dbReference type="EC" id="2.1.1.-" evidence="4"/>
<dbReference type="STRING" id="68775.A0A5C3MNM4"/>
<keyword evidence="7" id="KW-1185">Reference proteome</keyword>
<dbReference type="GO" id="GO:0016433">
    <property type="term" value="F:rRNA (adenine) methyltransferase activity"/>
    <property type="evidence" value="ECO:0007669"/>
    <property type="project" value="UniProtKB-UniRule"/>
</dbReference>
<comment type="similarity">
    <text evidence="4">Belongs to the BMT2 family.</text>
</comment>
<dbReference type="GO" id="GO:0005730">
    <property type="term" value="C:nucleolus"/>
    <property type="evidence" value="ECO:0007669"/>
    <property type="project" value="UniProtKB-SubCell"/>
</dbReference>
<feature type="binding site" evidence="4">
    <location>
        <position position="137"/>
    </location>
    <ligand>
        <name>S-adenosyl-L-methionine</name>
        <dbReference type="ChEBI" id="CHEBI:59789"/>
    </ligand>
</feature>
<sequence>MPKARRRKAPIVSLPDVGGSSAPESTRAVIREFHILLKLRAKLQSNPRPDVKTKAELADLERQIDALGGLESYQRMSSIGQGEDRGGGSEKVFIRWLKELGVRKQKDSGKQRLLEVGALKPDNYKSCLSWIDPIAIDLRSRHPSIKEQDFLLMDEAGNREKWDLISLSLVLNFVPDPKDRGRMLNVAHSMLVSGGYLFLVLPLPCVANSRYLSFPVMKSLMEAIGFIQLQEKWRQGGKIVYWLYQKQESQKTSFEGFRKKSVLRTGHRNNFAILLNA</sequence>
<dbReference type="Gene3D" id="3.40.50.150">
    <property type="entry name" value="Vaccinia Virus protein VP39"/>
    <property type="match status" value="1"/>
</dbReference>
<dbReference type="PANTHER" id="PTHR21008">
    <property type="entry name" value="S-ADENOSYLMETHIONINE SENSOR UPSTREAM OF MTORC1-RELATED"/>
    <property type="match status" value="1"/>
</dbReference>
<keyword evidence="2 4" id="KW-0808">Transferase</keyword>
<evidence type="ECO:0000256" key="5">
    <source>
        <dbReference type="SAM" id="MobiDB-lite"/>
    </source>
</evidence>
<dbReference type="HAMAP" id="MF_03044">
    <property type="entry name" value="BMT2"/>
    <property type="match status" value="1"/>
</dbReference>
<dbReference type="InterPro" id="IPR029063">
    <property type="entry name" value="SAM-dependent_MTases_sf"/>
</dbReference>
<name>A0A5C3MNM4_9AGAR</name>
<dbReference type="Proteomes" id="UP000308652">
    <property type="component" value="Unassembled WGS sequence"/>
</dbReference>
<dbReference type="PANTHER" id="PTHR21008:SF1">
    <property type="entry name" value="25S RRNA (ADENINE(2142)-N(1))-METHYLTRANSFERASE"/>
    <property type="match status" value="1"/>
</dbReference>
<reference evidence="6 7" key="1">
    <citation type="journal article" date="2019" name="Nat. Ecol. Evol.">
        <title>Megaphylogeny resolves global patterns of mushroom evolution.</title>
        <authorList>
            <person name="Varga T."/>
            <person name="Krizsan K."/>
            <person name="Foldi C."/>
            <person name="Dima B."/>
            <person name="Sanchez-Garcia M."/>
            <person name="Sanchez-Ramirez S."/>
            <person name="Szollosi G.J."/>
            <person name="Szarkandi J.G."/>
            <person name="Papp V."/>
            <person name="Albert L."/>
            <person name="Andreopoulos W."/>
            <person name="Angelini C."/>
            <person name="Antonin V."/>
            <person name="Barry K.W."/>
            <person name="Bougher N.L."/>
            <person name="Buchanan P."/>
            <person name="Buyck B."/>
            <person name="Bense V."/>
            <person name="Catcheside P."/>
            <person name="Chovatia M."/>
            <person name="Cooper J."/>
            <person name="Damon W."/>
            <person name="Desjardin D."/>
            <person name="Finy P."/>
            <person name="Geml J."/>
            <person name="Haridas S."/>
            <person name="Hughes K."/>
            <person name="Justo A."/>
            <person name="Karasinski D."/>
            <person name="Kautmanova I."/>
            <person name="Kiss B."/>
            <person name="Kocsube S."/>
            <person name="Kotiranta H."/>
            <person name="LaButti K.M."/>
            <person name="Lechner B.E."/>
            <person name="Liimatainen K."/>
            <person name="Lipzen A."/>
            <person name="Lukacs Z."/>
            <person name="Mihaltcheva S."/>
            <person name="Morgado L.N."/>
            <person name="Niskanen T."/>
            <person name="Noordeloos M.E."/>
            <person name="Ohm R.A."/>
            <person name="Ortiz-Santana B."/>
            <person name="Ovrebo C."/>
            <person name="Racz N."/>
            <person name="Riley R."/>
            <person name="Savchenko A."/>
            <person name="Shiryaev A."/>
            <person name="Soop K."/>
            <person name="Spirin V."/>
            <person name="Szebenyi C."/>
            <person name="Tomsovsky M."/>
            <person name="Tulloss R.E."/>
            <person name="Uehling J."/>
            <person name="Grigoriev I.V."/>
            <person name="Vagvolgyi C."/>
            <person name="Papp T."/>
            <person name="Martin F.M."/>
            <person name="Miettinen O."/>
            <person name="Hibbett D.S."/>
            <person name="Nagy L.G."/>
        </authorList>
    </citation>
    <scope>NUCLEOTIDE SEQUENCE [LARGE SCALE GENOMIC DNA]</scope>
    <source>
        <strain evidence="6 7">CBS 166.37</strain>
    </source>
</reference>
<evidence type="ECO:0000256" key="3">
    <source>
        <dbReference type="ARBA" id="ARBA00022691"/>
    </source>
</evidence>
<comment type="function">
    <text evidence="4">S-adenosyl-L-methionine-dependent methyltransferase that specifically methylates the N(1) position of an adenine present in helix 65 in 25S rRNA.</text>
</comment>